<proteinExistence type="predicted"/>
<sequence>MQMDEKLSEAHLCMLGVIRLPSIKAENFWPLFVRSFISYMDKCYREEGNRKFANCSLDASLRPDSTGRSLSLLGCLPDKASFESTLFIKEFFASLPQPNRDILRELMQMTPRVQIMHKYNLTRDRLRKVRKELQSAYAAWQGWVT</sequence>
<protein>
    <submittedName>
        <fullName evidence="1">Uncharacterized protein</fullName>
    </submittedName>
</protein>
<gene>
    <name evidence="1" type="ORF">SDC9_185078</name>
</gene>
<evidence type="ECO:0000313" key="1">
    <source>
        <dbReference type="EMBL" id="MPN37558.1"/>
    </source>
</evidence>
<name>A0A645HEU3_9ZZZZ</name>
<comment type="caution">
    <text evidence="1">The sequence shown here is derived from an EMBL/GenBank/DDBJ whole genome shotgun (WGS) entry which is preliminary data.</text>
</comment>
<reference evidence="1" key="1">
    <citation type="submission" date="2019-08" db="EMBL/GenBank/DDBJ databases">
        <authorList>
            <person name="Kucharzyk K."/>
            <person name="Murdoch R.W."/>
            <person name="Higgins S."/>
            <person name="Loffler F."/>
        </authorList>
    </citation>
    <scope>NUCLEOTIDE SEQUENCE</scope>
</reference>
<dbReference type="AlphaFoldDB" id="A0A645HEU3"/>
<dbReference type="EMBL" id="VSSQ01092277">
    <property type="protein sequence ID" value="MPN37558.1"/>
    <property type="molecule type" value="Genomic_DNA"/>
</dbReference>
<accession>A0A645HEU3</accession>
<organism evidence="1">
    <name type="scientific">bioreactor metagenome</name>
    <dbReference type="NCBI Taxonomy" id="1076179"/>
    <lineage>
        <taxon>unclassified sequences</taxon>
        <taxon>metagenomes</taxon>
        <taxon>ecological metagenomes</taxon>
    </lineage>
</organism>